<keyword evidence="3" id="KW-1185">Reference proteome</keyword>
<name>A0A6A6FL90_9PEZI</name>
<feature type="compositionally biased region" description="Basic and acidic residues" evidence="1">
    <location>
        <begin position="43"/>
        <end position="52"/>
    </location>
</feature>
<evidence type="ECO:0000256" key="1">
    <source>
        <dbReference type="SAM" id="MobiDB-lite"/>
    </source>
</evidence>
<proteinExistence type="predicted"/>
<accession>A0A6A6FL90</accession>
<dbReference type="Proteomes" id="UP000799539">
    <property type="component" value="Unassembled WGS sequence"/>
</dbReference>
<gene>
    <name evidence="2" type="ORF">CERZMDRAFT_96167</name>
</gene>
<organism evidence="2 3">
    <name type="scientific">Cercospora zeae-maydis SCOH1-5</name>
    <dbReference type="NCBI Taxonomy" id="717836"/>
    <lineage>
        <taxon>Eukaryota</taxon>
        <taxon>Fungi</taxon>
        <taxon>Dikarya</taxon>
        <taxon>Ascomycota</taxon>
        <taxon>Pezizomycotina</taxon>
        <taxon>Dothideomycetes</taxon>
        <taxon>Dothideomycetidae</taxon>
        <taxon>Mycosphaerellales</taxon>
        <taxon>Mycosphaerellaceae</taxon>
        <taxon>Cercospora</taxon>
    </lineage>
</organism>
<feature type="compositionally biased region" description="Polar residues" evidence="1">
    <location>
        <begin position="87"/>
        <end position="97"/>
    </location>
</feature>
<dbReference type="AlphaFoldDB" id="A0A6A6FL90"/>
<protein>
    <submittedName>
        <fullName evidence="2">Uncharacterized protein</fullName>
    </submittedName>
</protein>
<dbReference type="OrthoDB" id="10654955at2759"/>
<evidence type="ECO:0000313" key="2">
    <source>
        <dbReference type="EMBL" id="KAF2214143.1"/>
    </source>
</evidence>
<feature type="compositionally biased region" description="Low complexity" evidence="1">
    <location>
        <begin position="63"/>
        <end position="83"/>
    </location>
</feature>
<evidence type="ECO:0000313" key="3">
    <source>
        <dbReference type="Proteomes" id="UP000799539"/>
    </source>
</evidence>
<feature type="region of interest" description="Disordered" evidence="1">
    <location>
        <begin position="1"/>
        <end position="144"/>
    </location>
</feature>
<dbReference type="EMBL" id="ML992669">
    <property type="protein sequence ID" value="KAF2214143.1"/>
    <property type="molecule type" value="Genomic_DNA"/>
</dbReference>
<feature type="compositionally biased region" description="Polar residues" evidence="1">
    <location>
        <begin position="1"/>
        <end position="23"/>
    </location>
</feature>
<feature type="compositionally biased region" description="Basic and acidic residues" evidence="1">
    <location>
        <begin position="112"/>
        <end position="131"/>
    </location>
</feature>
<sequence length="144" mass="15478">MAIQSPPRTVTVRSAGPANSTEQLKIRLREATANMAVNEDMEATDKQRKSRDPTQLSRRAAREGTAGSGSSASRLLVSSSSHGTPRVSPQSRSTPSANVLVRKPTRPVSPRPPDRGRLQVRNEAHPGDRRGTIHQAVQAGDKKG</sequence>
<reference evidence="2" key="1">
    <citation type="journal article" date="2020" name="Stud. Mycol.">
        <title>101 Dothideomycetes genomes: a test case for predicting lifestyles and emergence of pathogens.</title>
        <authorList>
            <person name="Haridas S."/>
            <person name="Albert R."/>
            <person name="Binder M."/>
            <person name="Bloem J."/>
            <person name="Labutti K."/>
            <person name="Salamov A."/>
            <person name="Andreopoulos B."/>
            <person name="Baker S."/>
            <person name="Barry K."/>
            <person name="Bills G."/>
            <person name="Bluhm B."/>
            <person name="Cannon C."/>
            <person name="Castanera R."/>
            <person name="Culley D."/>
            <person name="Daum C."/>
            <person name="Ezra D."/>
            <person name="Gonzalez J."/>
            <person name="Henrissat B."/>
            <person name="Kuo A."/>
            <person name="Liang C."/>
            <person name="Lipzen A."/>
            <person name="Lutzoni F."/>
            <person name="Magnuson J."/>
            <person name="Mondo S."/>
            <person name="Nolan M."/>
            <person name="Ohm R."/>
            <person name="Pangilinan J."/>
            <person name="Park H.-J."/>
            <person name="Ramirez L."/>
            <person name="Alfaro M."/>
            <person name="Sun H."/>
            <person name="Tritt A."/>
            <person name="Yoshinaga Y."/>
            <person name="Zwiers L.-H."/>
            <person name="Turgeon B."/>
            <person name="Goodwin S."/>
            <person name="Spatafora J."/>
            <person name="Crous P."/>
            <person name="Grigoriev I."/>
        </authorList>
    </citation>
    <scope>NUCLEOTIDE SEQUENCE</scope>
    <source>
        <strain evidence="2">SCOH1-5</strain>
    </source>
</reference>